<keyword evidence="4" id="KW-1185">Reference proteome</keyword>
<evidence type="ECO:0000313" key="4">
    <source>
        <dbReference type="Proteomes" id="UP001273166"/>
    </source>
</evidence>
<sequence>MERASPRHANPEEDDGDWEYEYSTTETETYYLTLDLSVRDFLERRTDDVLHNTRTGYRVWYNPLFNAAEPQASNADLLDDKDKDADDGEPPEREEVDLDTIGLPQLPAQTDTPIDPQLEHNSEKARRSEVQTNDRPEEQIQILDLHSKHPIVSYRNHVFRGTWCENIGTEMIFTPHDEDAPLPALRHLPQNMDLIAASASRISFQEATLQPKDHDRNSDRIFLGFGYSEEDIPERYKRNGGIYVHIGGDKTGQRQPQAHFLEDLIALKRKRGETDEVTVQPLETRQNKLMIEDEEEERRRRKLRQDHARNVRWRDKRREERELGLGSPERNYVPRRGSRGRWPRRVRRAALIRRDTGPISRFAPRTSTPTPAHWSDIRGIFLIWLLPRVLNPTPPDAEERERDKHWVSTSPSWFDRQTCRWLSLCGIRHIRWDAPALGENSGPSTLEELKSLALGLSTQWTFVEKTGHSDWETAPAEKDTNRQMQASDTGNTRILEEVPDYVLDHAPLVHLYSQEYFWPSDIAEHVRHMKPFTGGSLLNTSQPLNLGNMAGLNAENSTVFLTSDDDVESRPDWLHSRIGIPTGFDDDGSDEGDDGESPPWRPDDDTSWWDADRDHPPHRIVPPRESLFNRHRELRRKRSIPNAQHPIVESASEGSKPDPNGYSKGPAVLILVDKGAGIVDAFWFFFYSYNLGQTVLNIRFGNHVGDWEHCMVRFQHGVPRAMFLSEHAGGKAYLWKALEKRTQKDGKPARPVIYSAVGSHAMYASPGMHPYVLPFKLLKDITDKGPLWDPALNHYAYWYDYEIDRDEASNATLTKTSLIPAASNPDLPTSWFHFKGYWGDDVYPLSDRRQWRLFGEYHYITGPLGPKDKWLERRKVCQTEKCRIVDSIEAGKKSAWY</sequence>
<proteinExistence type="predicted"/>
<comment type="caution">
    <text evidence="3">The sequence shown here is derived from an EMBL/GenBank/DDBJ whole genome shotgun (WGS) entry which is preliminary data.</text>
</comment>
<accession>A0AAJ0M3K8</accession>
<dbReference type="RefSeq" id="XP_062723570.1">
    <property type="nucleotide sequence ID" value="XM_062866118.1"/>
</dbReference>
<gene>
    <name evidence="3" type="ORF">B0T15DRAFT_482717</name>
</gene>
<dbReference type="InterPro" id="IPR009291">
    <property type="entry name" value="Vps62"/>
</dbReference>
<feature type="compositionally biased region" description="Acidic residues" evidence="1">
    <location>
        <begin position="584"/>
        <end position="596"/>
    </location>
</feature>
<reference evidence="3" key="2">
    <citation type="submission" date="2023-06" db="EMBL/GenBank/DDBJ databases">
        <authorList>
            <consortium name="Lawrence Berkeley National Laboratory"/>
            <person name="Mondo S.J."/>
            <person name="Hensen N."/>
            <person name="Bonometti L."/>
            <person name="Westerberg I."/>
            <person name="Brannstrom I.O."/>
            <person name="Guillou S."/>
            <person name="Cros-Aarteil S."/>
            <person name="Calhoun S."/>
            <person name="Haridas S."/>
            <person name="Kuo A."/>
            <person name="Pangilinan J."/>
            <person name="Riley R."/>
            <person name="Labutti K."/>
            <person name="Andreopoulos B."/>
            <person name="Lipzen A."/>
            <person name="Chen C."/>
            <person name="Yanf M."/>
            <person name="Daum C."/>
            <person name="Ng V."/>
            <person name="Clum A."/>
            <person name="Steindorff A."/>
            <person name="Ohm R."/>
            <person name="Martin F."/>
            <person name="Silar P."/>
            <person name="Natvig D."/>
            <person name="Lalanne C."/>
            <person name="Gautier V."/>
            <person name="Ament-Velasquez S.L."/>
            <person name="Kruys A."/>
            <person name="Hutchinson M.I."/>
            <person name="Powell A.J."/>
            <person name="Barry K."/>
            <person name="Miller A.N."/>
            <person name="Grigoriev I.V."/>
            <person name="Debuchy R."/>
            <person name="Gladieux P."/>
            <person name="Thoren M.H."/>
            <person name="Johannesson H."/>
        </authorList>
    </citation>
    <scope>NUCLEOTIDE SEQUENCE</scope>
    <source>
        <strain evidence="3">CBS 333.67</strain>
    </source>
</reference>
<protein>
    <recommendedName>
        <fullName evidence="2">Transcription factor TFIIIC triple barrel domain-containing protein</fullName>
    </recommendedName>
</protein>
<dbReference type="Proteomes" id="UP001273166">
    <property type="component" value="Unassembled WGS sequence"/>
</dbReference>
<dbReference type="Pfam" id="PF06101">
    <property type="entry name" value="Vps62"/>
    <property type="match status" value="1"/>
</dbReference>
<dbReference type="Gene3D" id="2.60.40.4370">
    <property type="match status" value="1"/>
</dbReference>
<feature type="region of interest" description="Disordered" evidence="1">
    <location>
        <begin position="71"/>
        <end position="136"/>
    </location>
</feature>
<dbReference type="AlphaFoldDB" id="A0AAJ0M3K8"/>
<name>A0AAJ0M3K8_9PEZI</name>
<feature type="domain" description="Transcription factor TFIIIC triple barrel" evidence="2">
    <location>
        <begin position="25"/>
        <end position="209"/>
    </location>
</feature>
<reference evidence="3" key="1">
    <citation type="journal article" date="2023" name="Mol. Phylogenet. Evol.">
        <title>Genome-scale phylogeny and comparative genomics of the fungal order Sordariales.</title>
        <authorList>
            <person name="Hensen N."/>
            <person name="Bonometti L."/>
            <person name="Westerberg I."/>
            <person name="Brannstrom I.O."/>
            <person name="Guillou S."/>
            <person name="Cros-Aarteil S."/>
            <person name="Calhoun S."/>
            <person name="Haridas S."/>
            <person name="Kuo A."/>
            <person name="Mondo S."/>
            <person name="Pangilinan J."/>
            <person name="Riley R."/>
            <person name="LaButti K."/>
            <person name="Andreopoulos B."/>
            <person name="Lipzen A."/>
            <person name="Chen C."/>
            <person name="Yan M."/>
            <person name="Daum C."/>
            <person name="Ng V."/>
            <person name="Clum A."/>
            <person name="Steindorff A."/>
            <person name="Ohm R.A."/>
            <person name="Martin F."/>
            <person name="Silar P."/>
            <person name="Natvig D.O."/>
            <person name="Lalanne C."/>
            <person name="Gautier V."/>
            <person name="Ament-Velasquez S.L."/>
            <person name="Kruys A."/>
            <person name="Hutchinson M.I."/>
            <person name="Powell A.J."/>
            <person name="Barry K."/>
            <person name="Miller A.N."/>
            <person name="Grigoriev I.V."/>
            <person name="Debuchy R."/>
            <person name="Gladieux P."/>
            <person name="Hiltunen Thoren M."/>
            <person name="Johannesson H."/>
        </authorList>
    </citation>
    <scope>NUCLEOTIDE SEQUENCE</scope>
    <source>
        <strain evidence="3">CBS 333.67</strain>
    </source>
</reference>
<dbReference type="GeneID" id="87884947"/>
<evidence type="ECO:0000256" key="1">
    <source>
        <dbReference type="SAM" id="MobiDB-lite"/>
    </source>
</evidence>
<dbReference type="InterPro" id="IPR019481">
    <property type="entry name" value="TFIIIC_triple_barrel"/>
</dbReference>
<evidence type="ECO:0000313" key="3">
    <source>
        <dbReference type="EMBL" id="KAK3307790.1"/>
    </source>
</evidence>
<feature type="region of interest" description="Disordered" evidence="1">
    <location>
        <begin position="572"/>
        <end position="660"/>
    </location>
</feature>
<dbReference type="PANTHER" id="PTHR48171">
    <property type="entry name" value="DUF946 FAMILY PROTEIN"/>
    <property type="match status" value="1"/>
</dbReference>
<evidence type="ECO:0000259" key="2">
    <source>
        <dbReference type="Pfam" id="PF10419"/>
    </source>
</evidence>
<feature type="compositionally biased region" description="Basic and acidic residues" evidence="1">
    <location>
        <begin position="117"/>
        <end position="136"/>
    </location>
</feature>
<organism evidence="3 4">
    <name type="scientific">Chaetomium strumarium</name>
    <dbReference type="NCBI Taxonomy" id="1170767"/>
    <lineage>
        <taxon>Eukaryota</taxon>
        <taxon>Fungi</taxon>
        <taxon>Dikarya</taxon>
        <taxon>Ascomycota</taxon>
        <taxon>Pezizomycotina</taxon>
        <taxon>Sordariomycetes</taxon>
        <taxon>Sordariomycetidae</taxon>
        <taxon>Sordariales</taxon>
        <taxon>Chaetomiaceae</taxon>
        <taxon>Chaetomium</taxon>
    </lineage>
</organism>
<dbReference type="PANTHER" id="PTHR48171:SF1">
    <property type="entry name" value="VACUOLAR PROTEIN SORTING-ASSOCIATED PROTEIN 62"/>
    <property type="match status" value="1"/>
</dbReference>
<dbReference type="EMBL" id="JAUDZG010000002">
    <property type="protein sequence ID" value="KAK3307790.1"/>
    <property type="molecule type" value="Genomic_DNA"/>
</dbReference>
<feature type="compositionally biased region" description="Acidic residues" evidence="1">
    <location>
        <begin position="85"/>
        <end position="98"/>
    </location>
</feature>
<dbReference type="Pfam" id="PF10419">
    <property type="entry name" value="TFIIIC_sub6"/>
    <property type="match status" value="1"/>
</dbReference>